<dbReference type="GeneID" id="36570600"/>
<comment type="subcellular location">
    <subcellularLocation>
        <location evidence="1">Membrane</location>
    </subcellularLocation>
</comment>
<keyword evidence="8" id="KW-1185">Reference proteome</keyword>
<evidence type="ECO:0000256" key="5">
    <source>
        <dbReference type="SAM" id="Phobius"/>
    </source>
</evidence>
<keyword evidence="2 5" id="KW-0812">Transmembrane</keyword>
<evidence type="ECO:0000259" key="6">
    <source>
        <dbReference type="Pfam" id="PF13664"/>
    </source>
</evidence>
<keyword evidence="4 5" id="KW-0472">Membrane</keyword>
<dbReference type="PANTHER" id="PTHR23241">
    <property type="entry name" value="LATE EMBRYOGENESIS ABUNDANT PLANTS LEA-RELATED"/>
    <property type="match status" value="1"/>
</dbReference>
<evidence type="ECO:0000313" key="7">
    <source>
        <dbReference type="EMBL" id="PSS22392.1"/>
    </source>
</evidence>
<dbReference type="PANTHER" id="PTHR23241:SF106">
    <property type="entry name" value="DUF4149 DOMAIN-CONTAINING PROTEIN"/>
    <property type="match status" value="1"/>
</dbReference>
<reference evidence="7 8" key="1">
    <citation type="journal article" date="2018" name="New Phytol.">
        <title>Comparative genomics and transcriptomics depict ericoid mycorrhizal fungi as versatile saprotrophs and plant mutualists.</title>
        <authorList>
            <person name="Martino E."/>
            <person name="Morin E."/>
            <person name="Grelet G.A."/>
            <person name="Kuo A."/>
            <person name="Kohler A."/>
            <person name="Daghino S."/>
            <person name="Barry K.W."/>
            <person name="Cichocki N."/>
            <person name="Clum A."/>
            <person name="Dockter R.B."/>
            <person name="Hainaut M."/>
            <person name="Kuo R.C."/>
            <person name="LaButti K."/>
            <person name="Lindahl B.D."/>
            <person name="Lindquist E.A."/>
            <person name="Lipzen A."/>
            <person name="Khouja H.R."/>
            <person name="Magnuson J."/>
            <person name="Murat C."/>
            <person name="Ohm R.A."/>
            <person name="Singer S.W."/>
            <person name="Spatafora J.W."/>
            <person name="Wang M."/>
            <person name="Veneault-Fourrey C."/>
            <person name="Henrissat B."/>
            <person name="Grigoriev I.V."/>
            <person name="Martin F.M."/>
            <person name="Perotto S."/>
        </authorList>
    </citation>
    <scope>NUCLEOTIDE SEQUENCE [LARGE SCALE GENOMIC DNA]</scope>
    <source>
        <strain evidence="7 8">ATCC 22711</strain>
    </source>
</reference>
<feature type="transmembrane region" description="Helical" evidence="5">
    <location>
        <begin position="94"/>
        <end position="115"/>
    </location>
</feature>
<proteinExistence type="predicted"/>
<feature type="domain" description="TMEM205-like" evidence="6">
    <location>
        <begin position="17"/>
        <end position="126"/>
    </location>
</feature>
<dbReference type="FunCoup" id="A0A2T3B6M0">
    <property type="interactions" value="81"/>
</dbReference>
<dbReference type="EMBL" id="KZ679009">
    <property type="protein sequence ID" value="PSS22392.1"/>
    <property type="molecule type" value="Genomic_DNA"/>
</dbReference>
<dbReference type="AlphaFoldDB" id="A0A2T3B6M0"/>
<dbReference type="InParanoid" id="A0A2T3B6M0"/>
<accession>A0A2T3B6M0</accession>
<keyword evidence="3 5" id="KW-1133">Transmembrane helix</keyword>
<feature type="transmembrane region" description="Helical" evidence="5">
    <location>
        <begin position="156"/>
        <end position="177"/>
    </location>
</feature>
<feature type="transmembrane region" description="Helical" evidence="5">
    <location>
        <begin position="52"/>
        <end position="74"/>
    </location>
</feature>
<feature type="transmembrane region" description="Helical" evidence="5">
    <location>
        <begin position="15"/>
        <end position="40"/>
    </location>
</feature>
<dbReference type="Proteomes" id="UP000241818">
    <property type="component" value="Unassembled WGS sequence"/>
</dbReference>
<evidence type="ECO:0000256" key="2">
    <source>
        <dbReference type="ARBA" id="ARBA00022692"/>
    </source>
</evidence>
<dbReference type="Pfam" id="PF13664">
    <property type="entry name" value="DUF4149"/>
    <property type="match status" value="1"/>
</dbReference>
<protein>
    <recommendedName>
        <fullName evidence="6">TMEM205-like domain-containing protein</fullName>
    </recommendedName>
</protein>
<dbReference type="RefSeq" id="XP_024722547.1">
    <property type="nucleotide sequence ID" value="XM_024862519.1"/>
</dbReference>
<gene>
    <name evidence="7" type="ORF">M430DRAFT_137592</name>
</gene>
<evidence type="ECO:0000256" key="4">
    <source>
        <dbReference type="ARBA" id="ARBA00023136"/>
    </source>
</evidence>
<dbReference type="GO" id="GO:0016020">
    <property type="term" value="C:membrane"/>
    <property type="evidence" value="ECO:0007669"/>
    <property type="project" value="UniProtKB-SubCell"/>
</dbReference>
<evidence type="ECO:0000313" key="8">
    <source>
        <dbReference type="Proteomes" id="UP000241818"/>
    </source>
</evidence>
<sequence length="183" mass="19839">MPDLSILKSPAPYHIITYGTLLGTQFFQSFIGGIVAFRTLSRPQFAALQAKIFPIYFGLQTALPAILAVTYPGARSPRGTASGLQGTFAEVNRWSVLAPLATMFVAGLANLLVIGPTTTKIMAERKQQEVKDGKKSYDPAPHSKEMLKLNQAFGRIHGISSLVNLVSFLSTVVYGFHLAGRLE</sequence>
<evidence type="ECO:0000256" key="3">
    <source>
        <dbReference type="ARBA" id="ARBA00022989"/>
    </source>
</evidence>
<evidence type="ECO:0000256" key="1">
    <source>
        <dbReference type="ARBA" id="ARBA00004370"/>
    </source>
</evidence>
<dbReference type="OrthoDB" id="1641132at2759"/>
<dbReference type="InterPro" id="IPR053009">
    <property type="entry name" value="Xanthocillin_Biosynth-Assoc"/>
</dbReference>
<dbReference type="InterPro" id="IPR025423">
    <property type="entry name" value="TMEM205-like"/>
</dbReference>
<name>A0A2T3B6M0_AMORE</name>
<organism evidence="7 8">
    <name type="scientific">Amorphotheca resinae ATCC 22711</name>
    <dbReference type="NCBI Taxonomy" id="857342"/>
    <lineage>
        <taxon>Eukaryota</taxon>
        <taxon>Fungi</taxon>
        <taxon>Dikarya</taxon>
        <taxon>Ascomycota</taxon>
        <taxon>Pezizomycotina</taxon>
        <taxon>Leotiomycetes</taxon>
        <taxon>Helotiales</taxon>
        <taxon>Amorphothecaceae</taxon>
        <taxon>Amorphotheca</taxon>
    </lineage>
</organism>